<sequence>MLHKMQESLFALGFKENVISKFLQNNPEFSLESPNAEQVYKVAKKLVRQGSIERRKKRVESYQDMDSLFDDLIDTGFRQEFVAEKMGHIEFSECLAHRGSMHISLDLVEGEMTELFPLW</sequence>
<accession>D2XAI6</accession>
<dbReference type="OrthoDB" id="36480at10239"/>
<dbReference type="GeneID" id="8746419"/>
<dbReference type="EMBL" id="GU071086">
    <property type="protein sequence ID" value="ADB03963.1"/>
    <property type="molecule type" value="Genomic_DNA"/>
</dbReference>
<organismHost>
    <name type="scientific">Acanthamoeba</name>
    <dbReference type="NCBI Taxonomy" id="5754"/>
</organismHost>
<dbReference type="Proteomes" id="UP000029780">
    <property type="component" value="Segment"/>
</dbReference>
<dbReference type="RefSeq" id="YP_003406925.1">
    <property type="nucleotide sequence ID" value="NC_013756.1"/>
</dbReference>
<organism evidence="1 2">
    <name type="scientific">Marseillevirus marseillevirus</name>
    <name type="common">GBM</name>
    <dbReference type="NCBI Taxonomy" id="694581"/>
    <lineage>
        <taxon>Viruses</taxon>
        <taxon>Varidnaviria</taxon>
        <taxon>Bamfordvirae</taxon>
        <taxon>Nucleocytoviricota</taxon>
        <taxon>Megaviricetes</taxon>
        <taxon>Pimascovirales</taxon>
        <taxon>Pimascovirales incertae sedis</taxon>
        <taxon>Marseilleviridae</taxon>
        <taxon>Marseillevirus</taxon>
        <taxon>Marseillevirus massiliense</taxon>
    </lineage>
</organism>
<name>D2XAI6_GBMV</name>
<dbReference type="KEGG" id="vg:8746419"/>
<keyword evidence="2" id="KW-1185">Reference proteome</keyword>
<protein>
    <submittedName>
        <fullName evidence="1">Uncharacterized protein</fullName>
    </submittedName>
</protein>
<gene>
    <name evidence="1" type="ORF">MAR_ORF182</name>
</gene>
<reference evidence="1 2" key="1">
    <citation type="journal article" date="2009" name="Proc. Natl. Acad. Sci. U.S.A.">
        <title>Giant Marseillevirus highlights the role of amoebae as a melting pot in emergence of chimeric microorganisms.</title>
        <authorList>
            <person name="Boyer M."/>
            <person name="Yutin N."/>
            <person name="Pagnier I."/>
            <person name="Barrassi L."/>
            <person name="Fournous G."/>
            <person name="Espinosa L."/>
            <person name="Robert C."/>
            <person name="Azza S."/>
            <person name="Sun S."/>
            <person name="Rossmann M.G."/>
            <person name="Suzan-Monti M."/>
            <person name="La Scola B."/>
            <person name="Koonin E.V."/>
            <person name="Raoult D."/>
        </authorList>
    </citation>
    <scope>NUCLEOTIDE SEQUENCE [LARGE SCALE GENOMIC DNA]</scope>
    <source>
        <strain evidence="1 2">T19</strain>
    </source>
</reference>
<evidence type="ECO:0000313" key="1">
    <source>
        <dbReference type="EMBL" id="ADB03963.1"/>
    </source>
</evidence>
<evidence type="ECO:0000313" key="2">
    <source>
        <dbReference type="Proteomes" id="UP000029780"/>
    </source>
</evidence>
<proteinExistence type="predicted"/>